<dbReference type="InterPro" id="IPR052894">
    <property type="entry name" value="AsmA-related"/>
</dbReference>
<dbReference type="GO" id="GO:0090313">
    <property type="term" value="P:regulation of protein targeting to membrane"/>
    <property type="evidence" value="ECO:0007669"/>
    <property type="project" value="TreeGrafter"/>
</dbReference>
<dbReference type="PANTHER" id="PTHR30441:SF4">
    <property type="entry name" value="PROTEIN ASMA"/>
    <property type="match status" value="1"/>
</dbReference>
<organism evidence="2">
    <name type="scientific">Bosea sp. NBC_00436</name>
    <dbReference type="NCBI Taxonomy" id="2969620"/>
    <lineage>
        <taxon>Bacteria</taxon>
        <taxon>Pseudomonadati</taxon>
        <taxon>Pseudomonadota</taxon>
        <taxon>Alphaproteobacteria</taxon>
        <taxon>Hyphomicrobiales</taxon>
        <taxon>Boseaceae</taxon>
        <taxon>Bosea</taxon>
    </lineage>
</organism>
<dbReference type="InterPro" id="IPR007844">
    <property type="entry name" value="AsmA"/>
</dbReference>
<dbReference type="GO" id="GO:0005886">
    <property type="term" value="C:plasma membrane"/>
    <property type="evidence" value="ECO:0007669"/>
    <property type="project" value="TreeGrafter"/>
</dbReference>
<dbReference type="AlphaFoldDB" id="A0A9E7ZN61"/>
<evidence type="ECO:0000259" key="1">
    <source>
        <dbReference type="Pfam" id="PF05170"/>
    </source>
</evidence>
<feature type="domain" description="AsmA" evidence="1">
    <location>
        <begin position="332"/>
        <end position="509"/>
    </location>
</feature>
<gene>
    <name evidence="2" type="ORF">NWE54_09180</name>
</gene>
<dbReference type="Pfam" id="PF05170">
    <property type="entry name" value="AsmA"/>
    <property type="match status" value="1"/>
</dbReference>
<evidence type="ECO:0000313" key="2">
    <source>
        <dbReference type="EMBL" id="UZF88935.1"/>
    </source>
</evidence>
<accession>A0A9E7ZN61</accession>
<dbReference type="PANTHER" id="PTHR30441">
    <property type="entry name" value="DUF748 DOMAIN-CONTAINING PROTEIN"/>
    <property type="match status" value="1"/>
</dbReference>
<proteinExistence type="predicted"/>
<dbReference type="EMBL" id="CP102774">
    <property type="protein sequence ID" value="UZF88935.1"/>
    <property type="molecule type" value="Genomic_DNA"/>
</dbReference>
<name>A0A9E7ZN61_9HYPH</name>
<reference evidence="2" key="1">
    <citation type="submission" date="2022-08" db="EMBL/GenBank/DDBJ databases">
        <title>Complete Genome Sequences of 2 Bosea sp. soil isolates.</title>
        <authorList>
            <person name="Alvarez Arevalo M."/>
            <person name="Sterndorff E.B."/>
            <person name="Faurdal D."/>
            <person name="Joergensen T.S."/>
            <person name="Weber T."/>
        </authorList>
    </citation>
    <scope>NUCLEOTIDE SEQUENCE</scope>
    <source>
        <strain evidence="2">NBC_00436</strain>
    </source>
</reference>
<protein>
    <submittedName>
        <fullName evidence="2">AsmA family protein</fullName>
    </submittedName>
</protein>
<sequence>MTRRAAILAFGFVVAIGLLGLQSWDVALGRVQRAAVRAIEERTGFVVKTLDRAEIAFLPLPRISLSKVVFAQRDGALAGEAVRVKAQLRLLPLLGGRISFDRVDLIAPRIDVAVPAGSDGLTDWLATPLAEFERLQSQSKVVIRAGSVFLRANGAIQSVVRDLDLVIDERERNEPLALSGSLNWRGTPTEISLLWPMVGGSAKAALSATSSLLKLRFEGTRSGPGDPVISGLLALSTPALPQLLGWFGEESRLASALGAVAISADIQVKPREVSFNNAVVNLDGERLDGVMKLAEAGGRFALSGTLAGATLDLGRLVDRLPIPTVDAADAAPLDLDAWTARDIDLRISVDAARLKGARLADVATYLLVKKGRFETGLLRASAYGGNVKSRFLAVAAPAGVDVKVQAGLDKINIGQAASDLPQLARLSGTGAAQLTLDGVGRTFDELIGSLTGRVNLAARQGEIGGIAFSEMLRRAERSPAQALRDWRQGKTPFETITANAGIAGGLLALTEAQMNGSNYRFNLAGSAALRTRTLDMTALLASSNGTLKLPFVLKGPVDAPAFDIEPETLLSPAGASLVPTQFTR</sequence>